<accession>A0ABR8BEQ5</accession>
<feature type="signal peptide" evidence="1">
    <location>
        <begin position="1"/>
        <end position="31"/>
    </location>
</feature>
<gene>
    <name evidence="2" type="ORF">H6G14_13675</name>
</gene>
<dbReference type="RefSeq" id="WP_190567940.1">
    <property type="nucleotide sequence ID" value="NZ_JACJQL010000017.1"/>
</dbReference>
<protein>
    <submittedName>
        <fullName evidence="2">PEP-CTERM sorting domain-containing protein</fullName>
    </submittedName>
</protein>
<evidence type="ECO:0000313" key="2">
    <source>
        <dbReference type="EMBL" id="MBD2252348.1"/>
    </source>
</evidence>
<evidence type="ECO:0000313" key="3">
    <source>
        <dbReference type="Proteomes" id="UP000621307"/>
    </source>
</evidence>
<reference evidence="2 3" key="1">
    <citation type="journal article" date="2020" name="ISME J.">
        <title>Comparative genomics reveals insights into cyanobacterial evolution and habitat adaptation.</title>
        <authorList>
            <person name="Chen M.Y."/>
            <person name="Teng W.K."/>
            <person name="Zhao L."/>
            <person name="Hu C.X."/>
            <person name="Zhou Y.K."/>
            <person name="Han B.P."/>
            <person name="Song L.R."/>
            <person name="Shu W.S."/>
        </authorList>
    </citation>
    <scope>NUCLEOTIDE SEQUENCE [LARGE SCALE GENOMIC DNA]</scope>
    <source>
        <strain evidence="2 3">FACHB-3921</strain>
    </source>
</reference>
<feature type="chain" id="PRO_5045754263" evidence="1">
    <location>
        <begin position="32"/>
        <end position="210"/>
    </location>
</feature>
<organism evidence="2 3">
    <name type="scientific">Nostoc parmelioides FACHB-3921</name>
    <dbReference type="NCBI Taxonomy" id="2692909"/>
    <lineage>
        <taxon>Bacteria</taxon>
        <taxon>Bacillati</taxon>
        <taxon>Cyanobacteriota</taxon>
        <taxon>Cyanophyceae</taxon>
        <taxon>Nostocales</taxon>
        <taxon>Nostocaceae</taxon>
        <taxon>Nostoc</taxon>
    </lineage>
</organism>
<evidence type="ECO:0000256" key="1">
    <source>
        <dbReference type="SAM" id="SignalP"/>
    </source>
</evidence>
<comment type="caution">
    <text evidence="2">The sequence shown here is derived from an EMBL/GenBank/DDBJ whole genome shotgun (WGS) entry which is preliminary data.</text>
</comment>
<dbReference type="NCBIfam" id="TIGR02595">
    <property type="entry name" value="PEP_CTERM"/>
    <property type="match status" value="1"/>
</dbReference>
<proteinExistence type="predicted"/>
<dbReference type="InterPro" id="IPR026374">
    <property type="entry name" value="Cyano_PEP"/>
</dbReference>
<keyword evidence="1" id="KW-0732">Signal</keyword>
<dbReference type="InterPro" id="IPR013424">
    <property type="entry name" value="Ice-binding_C"/>
</dbReference>
<dbReference type="EMBL" id="JACJQL010000017">
    <property type="protein sequence ID" value="MBD2252348.1"/>
    <property type="molecule type" value="Genomic_DNA"/>
</dbReference>
<name>A0ABR8BEQ5_9NOSO</name>
<dbReference type="Proteomes" id="UP000621307">
    <property type="component" value="Unassembled WGS sequence"/>
</dbReference>
<sequence>MFITFKRSLLTASTVSLLSVGNWLLASPSYAISLDFTNWDKIGDVDPITQNQAQANSGTALTAFTGGGMESLEEFLEIAPGSLDSLAPDSFFGATQGSAIKKTLLVQAGDKLNFNWQLNNTSDPLDKAFVTINGVINPLILSGNYEYTFLSAGNFLVGIGIVDIDNGAGESQLIVSNPILEPVPEPLTLLGVFTGLGCGLIMQRRFGKKR</sequence>
<dbReference type="NCBIfam" id="TIGR04155">
    <property type="entry name" value="cyano_PEP"/>
    <property type="match status" value="1"/>
</dbReference>
<keyword evidence="3" id="KW-1185">Reference proteome</keyword>